<feature type="transmembrane region" description="Helical" evidence="8">
    <location>
        <begin position="352"/>
        <end position="372"/>
    </location>
</feature>
<dbReference type="Pfam" id="PF00361">
    <property type="entry name" value="Proton_antipo_M"/>
    <property type="match status" value="1"/>
</dbReference>
<keyword evidence="11" id="KW-1185">Reference proteome</keyword>
<evidence type="ECO:0000256" key="4">
    <source>
        <dbReference type="ARBA" id="ARBA00022692"/>
    </source>
</evidence>
<evidence type="ECO:0000259" key="9">
    <source>
        <dbReference type="Pfam" id="PF00361"/>
    </source>
</evidence>
<proteinExistence type="inferred from homology"/>
<feature type="transmembrane region" description="Helical" evidence="8">
    <location>
        <begin position="433"/>
        <end position="454"/>
    </location>
</feature>
<dbReference type="GO" id="GO:0008137">
    <property type="term" value="F:NADH dehydrogenase (ubiquinone) activity"/>
    <property type="evidence" value="ECO:0007669"/>
    <property type="project" value="InterPro"/>
</dbReference>
<feature type="transmembrane region" description="Helical" evidence="8">
    <location>
        <begin position="283"/>
        <end position="303"/>
    </location>
</feature>
<dbReference type="GO" id="GO:0005886">
    <property type="term" value="C:plasma membrane"/>
    <property type="evidence" value="ECO:0007669"/>
    <property type="project" value="UniProtKB-SubCell"/>
</dbReference>
<keyword evidence="5 8" id="KW-1133">Transmembrane helix</keyword>
<dbReference type="EMBL" id="FXUF01000002">
    <property type="protein sequence ID" value="SMP43578.1"/>
    <property type="molecule type" value="Genomic_DNA"/>
</dbReference>
<feature type="transmembrane region" description="Helical" evidence="8">
    <location>
        <begin position="601"/>
        <end position="622"/>
    </location>
</feature>
<comment type="similarity">
    <text evidence="2">Belongs to the CPA3 antiporters (TC 2.A.63) subunit D family.</text>
</comment>
<dbReference type="InterPro" id="IPR050586">
    <property type="entry name" value="CPA3_Na-H_Antiporter_D"/>
</dbReference>
<dbReference type="RefSeq" id="WP_283407995.1">
    <property type="nucleotide sequence ID" value="NZ_FXUF01000002.1"/>
</dbReference>
<dbReference type="PANTHER" id="PTHR42703">
    <property type="entry name" value="NADH DEHYDROGENASE"/>
    <property type="match status" value="1"/>
</dbReference>
<dbReference type="PANTHER" id="PTHR42703:SF1">
    <property type="entry name" value="NA(+)_H(+) ANTIPORTER SUBUNIT D1"/>
    <property type="match status" value="1"/>
</dbReference>
<evidence type="ECO:0000256" key="2">
    <source>
        <dbReference type="ARBA" id="ARBA00005346"/>
    </source>
</evidence>
<feature type="transmembrane region" description="Helical" evidence="8">
    <location>
        <begin position="79"/>
        <end position="103"/>
    </location>
</feature>
<feature type="transmembrane region" description="Helical" evidence="8">
    <location>
        <begin position="132"/>
        <end position="149"/>
    </location>
</feature>
<feature type="transmembrane region" description="Helical" evidence="8">
    <location>
        <begin position="161"/>
        <end position="184"/>
    </location>
</feature>
<feature type="transmembrane region" description="Helical" evidence="8">
    <location>
        <begin position="323"/>
        <end position="346"/>
    </location>
</feature>
<comment type="subcellular location">
    <subcellularLocation>
        <location evidence="1">Cell membrane</location>
        <topology evidence="1">Multi-pass membrane protein</topology>
    </subcellularLocation>
    <subcellularLocation>
        <location evidence="7">Membrane</location>
        <topology evidence="7">Multi-pass membrane protein</topology>
    </subcellularLocation>
</comment>
<feature type="transmembrane region" description="Helical" evidence="8">
    <location>
        <begin position="384"/>
        <end position="404"/>
    </location>
</feature>
<dbReference type="InterPro" id="IPR001750">
    <property type="entry name" value="ND/Mrp_TM"/>
</dbReference>
<accession>A0AA46AHW9</accession>
<evidence type="ECO:0000313" key="11">
    <source>
        <dbReference type="Proteomes" id="UP001158066"/>
    </source>
</evidence>
<keyword evidence="6 8" id="KW-0472">Membrane</keyword>
<evidence type="ECO:0000256" key="5">
    <source>
        <dbReference type="ARBA" id="ARBA00022989"/>
    </source>
</evidence>
<feature type="transmembrane region" description="Helical" evidence="8">
    <location>
        <begin position="41"/>
        <end position="59"/>
    </location>
</feature>
<gene>
    <name evidence="10" type="ORF">SAMN06296020_10279</name>
</gene>
<feature type="transmembrane region" description="Helical" evidence="8">
    <location>
        <begin position="204"/>
        <end position="227"/>
    </location>
</feature>
<dbReference type="Proteomes" id="UP001158066">
    <property type="component" value="Unassembled WGS sequence"/>
</dbReference>
<dbReference type="PRINTS" id="PR01437">
    <property type="entry name" value="NUOXDRDTASE4"/>
</dbReference>
<dbReference type="GO" id="GO:0042773">
    <property type="term" value="P:ATP synthesis coupled electron transport"/>
    <property type="evidence" value="ECO:0007669"/>
    <property type="project" value="InterPro"/>
</dbReference>
<evidence type="ECO:0000256" key="6">
    <source>
        <dbReference type="ARBA" id="ARBA00023136"/>
    </source>
</evidence>
<feature type="domain" description="NADH:quinone oxidoreductase/Mrp antiporter transmembrane" evidence="9">
    <location>
        <begin position="126"/>
        <end position="420"/>
    </location>
</feature>
<keyword evidence="4 7" id="KW-0812">Transmembrane</keyword>
<feature type="transmembrane region" description="Helical" evidence="8">
    <location>
        <begin position="536"/>
        <end position="553"/>
    </location>
</feature>
<feature type="transmembrane region" description="Helical" evidence="8">
    <location>
        <begin position="234"/>
        <end position="255"/>
    </location>
</feature>
<evidence type="ECO:0000256" key="3">
    <source>
        <dbReference type="ARBA" id="ARBA00022475"/>
    </source>
</evidence>
<evidence type="ECO:0000256" key="7">
    <source>
        <dbReference type="RuleBase" id="RU000320"/>
    </source>
</evidence>
<name>A0AA46AHW9_9CLOT</name>
<dbReference type="AlphaFoldDB" id="A0AA46AHW9"/>
<protein>
    <submittedName>
        <fullName evidence="10">Formate hydrogenlyase subunit 3/Multisubunit Na+/H+ antiporter, MnhD subunit</fullName>
    </submittedName>
</protein>
<reference evidence="10" key="1">
    <citation type="submission" date="2017-05" db="EMBL/GenBank/DDBJ databases">
        <authorList>
            <person name="Varghese N."/>
            <person name="Submissions S."/>
        </authorList>
    </citation>
    <scope>NUCLEOTIDE SEQUENCE</scope>
    <source>
        <strain evidence="10">Su22</strain>
    </source>
</reference>
<feature type="transmembrane region" description="Helical" evidence="8">
    <location>
        <begin position="6"/>
        <end position="29"/>
    </location>
</feature>
<organism evidence="10 11">
    <name type="scientific">Anoxynatronum buryatiense</name>
    <dbReference type="NCBI Taxonomy" id="489973"/>
    <lineage>
        <taxon>Bacteria</taxon>
        <taxon>Bacillati</taxon>
        <taxon>Bacillota</taxon>
        <taxon>Clostridia</taxon>
        <taxon>Eubacteriales</taxon>
        <taxon>Clostridiaceae</taxon>
        <taxon>Anoxynatronum</taxon>
    </lineage>
</organism>
<sequence length="623" mass="69621">MNYIRLMVQMGLPLLVIMFMVIELMLPRIMPGQEPRQVRRNAAKGFVFLNTIILAATYWEVMEEPIIYRLGGVFGQGMYFQINLLNYPFLVLAGILWLLVGYYSMEDIHYLFYTITYLATQGAFLAGDFLTFFLFFELMTLSSYALMVYHRGEEQLEAGFVYLYMGILGGLLLLSGILLLVAYTGTAEWVHLAAQFSEMGSIKYLIALFLLTGLGMKAGMVPFHFWMPRIYEKAPFAVVILSSAMLVKVGGYGMLRVMSVTFSAGAEDQAPFSAVLWQVSEQVGLMLLWAGIITMIAGALLALMQSNIKRMLAYSTISQMGYVIMGVGISAYLGYLGVYGVAGTLYHMINHLFFKALLIMTAGTLFFATDEVNLYRLGGLWKKMPVIAILTLIALMGITGFPGLNGYVSKTLLHHGLVQAMDQGPASLQMAEWLYKAAGAGTVAYAIKYFYFVFVKSGEVLLLSQSSLLPDGQVVGPSRWMTQVMTCLAVIMAFTGLLPAFWIRHLMAPAAMWVSRVPALVEIQLTGLNFWNGKDLLGTIPVFAAGFLLFILGRRFQLFALELPRWVSAEQVILHPVLSFCRRFSTFCVKRYESPIIFGDALIYAVTLFVMMVLLTVFQIWAR</sequence>
<dbReference type="InterPro" id="IPR003918">
    <property type="entry name" value="NADH_UbQ_OxRdtase"/>
</dbReference>
<evidence type="ECO:0000313" key="10">
    <source>
        <dbReference type="EMBL" id="SMP43578.1"/>
    </source>
</evidence>
<evidence type="ECO:0000256" key="8">
    <source>
        <dbReference type="SAM" id="Phobius"/>
    </source>
</evidence>
<feature type="transmembrane region" description="Helical" evidence="8">
    <location>
        <begin position="484"/>
        <end position="503"/>
    </location>
</feature>
<keyword evidence="3" id="KW-1003">Cell membrane</keyword>
<comment type="caution">
    <text evidence="10">The sequence shown here is derived from an EMBL/GenBank/DDBJ whole genome shotgun (WGS) entry which is preliminary data.</text>
</comment>
<evidence type="ECO:0000256" key="1">
    <source>
        <dbReference type="ARBA" id="ARBA00004651"/>
    </source>
</evidence>